<dbReference type="SUPFAM" id="SSF51735">
    <property type="entry name" value="NAD(P)-binding Rossmann-fold domains"/>
    <property type="match status" value="1"/>
</dbReference>
<dbReference type="PRINTS" id="PR00080">
    <property type="entry name" value="SDRFAMILY"/>
</dbReference>
<dbReference type="InterPro" id="IPR036291">
    <property type="entry name" value="NAD(P)-bd_dom_sf"/>
</dbReference>
<evidence type="ECO:0000313" key="5">
    <source>
        <dbReference type="Proteomes" id="UP000004949"/>
    </source>
</evidence>
<dbReference type="Pfam" id="PF00106">
    <property type="entry name" value="adh_short"/>
    <property type="match status" value="1"/>
</dbReference>
<keyword evidence="2" id="KW-0560">Oxidoreductase</keyword>
<dbReference type="eggNOG" id="COG0300">
    <property type="taxonomic scope" value="Bacteria"/>
</dbReference>
<evidence type="ECO:0000313" key="4">
    <source>
        <dbReference type="EMBL" id="EHH68253.1"/>
    </source>
</evidence>
<dbReference type="PATRIC" id="fig|1088869.3.peg.1471"/>
<gene>
    <name evidence="4" type="ORF">GMO_14710</name>
</gene>
<comment type="caution">
    <text evidence="4">The sequence shown here is derived from an EMBL/GenBank/DDBJ whole genome shotgun (WGS) entry which is preliminary data.</text>
</comment>
<dbReference type="GO" id="GO:0016491">
    <property type="term" value="F:oxidoreductase activity"/>
    <property type="evidence" value="ECO:0007669"/>
    <property type="project" value="UniProtKB-KW"/>
</dbReference>
<dbReference type="EMBL" id="AGQV01000003">
    <property type="protein sequence ID" value="EHH68253.1"/>
    <property type="molecule type" value="Genomic_DNA"/>
</dbReference>
<reference evidence="4 5" key="1">
    <citation type="submission" date="2011-10" db="EMBL/GenBank/DDBJ databases">
        <title>Genome sequence of Gluconobacter morbifer G707, isolated from Drosophila gut.</title>
        <authorList>
            <person name="Lee W.-J."/>
            <person name="Kim E.-K."/>
        </authorList>
    </citation>
    <scope>NUCLEOTIDE SEQUENCE [LARGE SCALE GENOMIC DNA]</scope>
    <source>
        <strain evidence="4 5">G707</strain>
    </source>
</reference>
<dbReference type="Proteomes" id="UP000004949">
    <property type="component" value="Unassembled WGS sequence"/>
</dbReference>
<dbReference type="InterPro" id="IPR020904">
    <property type="entry name" value="Sc_DH/Rdtase_CS"/>
</dbReference>
<accession>G6XJ05</accession>
<dbReference type="Gene3D" id="3.40.50.720">
    <property type="entry name" value="NAD(P)-binding Rossmann-like Domain"/>
    <property type="match status" value="1"/>
</dbReference>
<comment type="similarity">
    <text evidence="1 3">Belongs to the short-chain dehydrogenases/reductases (SDR) family.</text>
</comment>
<dbReference type="RefSeq" id="WP_008851618.1">
    <property type="nucleotide sequence ID" value="NZ_AGQV01000003.1"/>
</dbReference>
<dbReference type="PANTHER" id="PTHR44196">
    <property type="entry name" value="DEHYDROGENASE/REDUCTASE SDR FAMILY MEMBER 7B"/>
    <property type="match status" value="1"/>
</dbReference>
<name>G6XJ05_9PROT</name>
<dbReference type="OrthoDB" id="9793825at2"/>
<dbReference type="PRINTS" id="PR00081">
    <property type="entry name" value="GDHRDH"/>
</dbReference>
<proteinExistence type="inferred from homology"/>
<evidence type="ECO:0000256" key="2">
    <source>
        <dbReference type="ARBA" id="ARBA00023002"/>
    </source>
</evidence>
<organism evidence="4 5">
    <name type="scientific">Gluconobacter morbifer G707</name>
    <dbReference type="NCBI Taxonomy" id="1088869"/>
    <lineage>
        <taxon>Bacteria</taxon>
        <taxon>Pseudomonadati</taxon>
        <taxon>Pseudomonadota</taxon>
        <taxon>Alphaproteobacteria</taxon>
        <taxon>Acetobacterales</taxon>
        <taxon>Acetobacteraceae</taxon>
        <taxon>Gluconobacter</taxon>
    </lineage>
</organism>
<evidence type="ECO:0000256" key="3">
    <source>
        <dbReference type="RuleBase" id="RU000363"/>
    </source>
</evidence>
<dbReference type="PROSITE" id="PS00061">
    <property type="entry name" value="ADH_SHORT"/>
    <property type="match status" value="1"/>
</dbReference>
<evidence type="ECO:0000256" key="1">
    <source>
        <dbReference type="ARBA" id="ARBA00006484"/>
    </source>
</evidence>
<sequence>MKKIDTRFPDSDPHSAVVTGATGGIGREIVSLLLSKNYRVFVLSRHAENVREQFPDWPDRIIPVPCDLTSEESIQKVSEYIRQKKIVVNLLIHCAGLIHPEDSSNITASYINSQMMINLTGPILLTGGLVSSVPSGGHILFVNSVAGVLPLQGSSVYTASKFGLRGFARSLALDLRPRRIRVSSVFLGAVDTLMLDREIADGGSVLNFVSQPLSPRRVAEFILRASQKSGQEFFLPRIDGVFGHACLMMPWLLRWMTPFLQIIGRSGQNRYLRKKG</sequence>
<protein>
    <submittedName>
        <fullName evidence="4">Short chain alcohol dehydrogenase</fullName>
    </submittedName>
</protein>
<dbReference type="InterPro" id="IPR002347">
    <property type="entry name" value="SDR_fam"/>
</dbReference>
<keyword evidence="5" id="KW-1185">Reference proteome</keyword>
<dbReference type="GO" id="GO:0016020">
    <property type="term" value="C:membrane"/>
    <property type="evidence" value="ECO:0007669"/>
    <property type="project" value="TreeGrafter"/>
</dbReference>
<dbReference type="AlphaFoldDB" id="G6XJ05"/>
<dbReference type="PANTHER" id="PTHR44196:SF1">
    <property type="entry name" value="DEHYDROGENASE_REDUCTASE SDR FAMILY MEMBER 7B"/>
    <property type="match status" value="1"/>
</dbReference>
<dbReference type="STRING" id="1088869.GMO_14710"/>